<protein>
    <submittedName>
        <fullName evidence="1">Acylneuraminate cytidylyltransferase</fullName>
    </submittedName>
</protein>
<sequence>MNTLLGAGIITQARMGSTRLPGKVLLTARGISMLQYHVERLRASELPLYIATTTRPEDDSIEQHAEQLGAACYRGDVDDVLSRYYGAATHFGLTTIVRVTSDCPLLDGKLIRAAVEHYLAAADPNLYISNGITRSYPRGLDFEVFSYALLVQAQRHASSASDREHVTPYIHQNRSGQVQVEQVVRQLDASHYRLTLDTAKDFALLKELFEHYHADSLSTDELITLLDQHPELVAINAEVKQKKYDFTK</sequence>
<accession>A0A243WBE9</accession>
<dbReference type="AlphaFoldDB" id="A0A243WBE9"/>
<proteinExistence type="predicted"/>
<dbReference type="PANTHER" id="PTHR42866:SF1">
    <property type="entry name" value="SPORE COAT POLYSACCHARIDE BIOSYNTHESIS PROTEIN SPSF"/>
    <property type="match status" value="1"/>
</dbReference>
<dbReference type="GO" id="GO:0016779">
    <property type="term" value="F:nucleotidyltransferase activity"/>
    <property type="evidence" value="ECO:0007669"/>
    <property type="project" value="UniProtKB-KW"/>
</dbReference>
<keyword evidence="1" id="KW-0808">Transferase</keyword>
<dbReference type="Pfam" id="PF02348">
    <property type="entry name" value="CTP_transf_3"/>
    <property type="match status" value="1"/>
</dbReference>
<dbReference type="InterPro" id="IPR003329">
    <property type="entry name" value="Cytidylyl_trans"/>
</dbReference>
<comment type="caution">
    <text evidence="1">The sequence shown here is derived from an EMBL/GenBank/DDBJ whole genome shotgun (WGS) entry which is preliminary data.</text>
</comment>
<dbReference type="Proteomes" id="UP000194873">
    <property type="component" value="Unassembled WGS sequence"/>
</dbReference>
<reference evidence="1 2" key="1">
    <citation type="submission" date="2017-01" db="EMBL/GenBank/DDBJ databases">
        <title>A new Hymenobacter.</title>
        <authorList>
            <person name="Liang Y."/>
            <person name="Feng F."/>
        </authorList>
    </citation>
    <scope>NUCLEOTIDE SEQUENCE [LARGE SCALE GENOMIC DNA]</scope>
    <source>
        <strain evidence="1">MIMBbqt21</strain>
    </source>
</reference>
<keyword evidence="1" id="KW-0548">Nucleotidyltransferase</keyword>
<evidence type="ECO:0000313" key="1">
    <source>
        <dbReference type="EMBL" id="OUJ72699.1"/>
    </source>
</evidence>
<dbReference type="RefSeq" id="WP_086595387.1">
    <property type="nucleotide sequence ID" value="NZ_MTSE01000009.1"/>
</dbReference>
<gene>
    <name evidence="1" type="ORF">BXP70_17495</name>
</gene>
<dbReference type="PANTHER" id="PTHR42866">
    <property type="entry name" value="3-DEOXY-MANNO-OCTULOSONATE CYTIDYLYLTRANSFERASE"/>
    <property type="match status" value="1"/>
</dbReference>
<dbReference type="GO" id="GO:0005829">
    <property type="term" value="C:cytosol"/>
    <property type="evidence" value="ECO:0007669"/>
    <property type="project" value="TreeGrafter"/>
</dbReference>
<dbReference type="CDD" id="cd02518">
    <property type="entry name" value="GT2_SpsF"/>
    <property type="match status" value="1"/>
</dbReference>
<dbReference type="EMBL" id="MTSE01000009">
    <property type="protein sequence ID" value="OUJ72699.1"/>
    <property type="molecule type" value="Genomic_DNA"/>
</dbReference>
<name>A0A243WBE9_9BACT</name>
<evidence type="ECO:0000313" key="2">
    <source>
        <dbReference type="Proteomes" id="UP000194873"/>
    </source>
</evidence>
<dbReference type="OrthoDB" id="9815559at2"/>
<organism evidence="1 2">
    <name type="scientific">Hymenobacter crusticola</name>
    <dbReference type="NCBI Taxonomy" id="1770526"/>
    <lineage>
        <taxon>Bacteria</taxon>
        <taxon>Pseudomonadati</taxon>
        <taxon>Bacteroidota</taxon>
        <taxon>Cytophagia</taxon>
        <taxon>Cytophagales</taxon>
        <taxon>Hymenobacteraceae</taxon>
        <taxon>Hymenobacter</taxon>
    </lineage>
</organism>
<dbReference type="Gene3D" id="3.90.550.10">
    <property type="entry name" value="Spore Coat Polysaccharide Biosynthesis Protein SpsA, Chain A"/>
    <property type="match status" value="1"/>
</dbReference>
<dbReference type="SUPFAM" id="SSF53448">
    <property type="entry name" value="Nucleotide-diphospho-sugar transferases"/>
    <property type="match status" value="1"/>
</dbReference>
<keyword evidence="2" id="KW-1185">Reference proteome</keyword>
<dbReference type="InterPro" id="IPR029044">
    <property type="entry name" value="Nucleotide-diphossugar_trans"/>
</dbReference>